<evidence type="ECO:0000313" key="1">
    <source>
        <dbReference type="EMBL" id="NBD27368.1"/>
    </source>
</evidence>
<accession>A0ABW9XXB2</accession>
<reference evidence="1 2" key="1">
    <citation type="submission" date="2020-01" db="EMBL/GenBank/DDBJ databases">
        <title>Paenibacillus soybeanensis sp. nov. isolated from the nodules of soybean (Glycine max(L.) Merr).</title>
        <authorList>
            <person name="Wang H."/>
        </authorList>
    </citation>
    <scope>NUCLEOTIDE SEQUENCE [LARGE SCALE GENOMIC DNA]</scope>
    <source>
        <strain evidence="1 2">T1</strain>
    </source>
</reference>
<evidence type="ECO:0008006" key="3">
    <source>
        <dbReference type="Google" id="ProtNLM"/>
    </source>
</evidence>
<gene>
    <name evidence="1" type="ORF">GT019_26145</name>
</gene>
<evidence type="ECO:0000313" key="2">
    <source>
        <dbReference type="Proteomes" id="UP000665561"/>
    </source>
</evidence>
<dbReference type="RefSeq" id="WP_161746394.1">
    <property type="nucleotide sequence ID" value="NZ_JAAAMV010000027.1"/>
</dbReference>
<keyword evidence="2" id="KW-1185">Reference proteome</keyword>
<sequence>MASPFKLPETKTRSFSTRALNPSRSVGMKLFLIIIFCSILLCVAGGLLSSVISKGIIETKVSQAGLQTIQQTSGKLELLYGTFMQMTDQFSTYQVLQEQMDTLLIPRQSSYKVMQVYTTLTERLNTYVMNNPMITDSFLIPVNPTAEDSISATSSSIIGTSSILLSDVKAAPWYQPTLDAKGAPFWISEKPTTPESASNSSQAGPTVGIARVLASNDKQMDVFILLLEIRLSDIAA</sequence>
<dbReference type="Proteomes" id="UP000665561">
    <property type="component" value="Unassembled WGS sequence"/>
</dbReference>
<proteinExistence type="predicted"/>
<name>A0ABW9XXB2_9BACL</name>
<comment type="caution">
    <text evidence="1">The sequence shown here is derived from an EMBL/GenBank/DDBJ whole genome shotgun (WGS) entry which is preliminary data.</text>
</comment>
<organism evidence="1 2">
    <name type="scientific">Paenibacillus glycinis</name>
    <dbReference type="NCBI Taxonomy" id="2697035"/>
    <lineage>
        <taxon>Bacteria</taxon>
        <taxon>Bacillati</taxon>
        <taxon>Bacillota</taxon>
        <taxon>Bacilli</taxon>
        <taxon>Bacillales</taxon>
        <taxon>Paenibacillaceae</taxon>
        <taxon>Paenibacillus</taxon>
    </lineage>
</organism>
<protein>
    <recommendedName>
        <fullName evidence="3">Methyl-accepting chemotaxis protein</fullName>
    </recommendedName>
</protein>
<dbReference type="EMBL" id="JAAAMV010000027">
    <property type="protein sequence ID" value="NBD27368.1"/>
    <property type="molecule type" value="Genomic_DNA"/>
</dbReference>